<protein>
    <submittedName>
        <fullName evidence="8">DoxX family protein</fullName>
    </submittedName>
</protein>
<dbReference type="PANTHER" id="PTHR33452:SF1">
    <property type="entry name" value="INNER MEMBRANE PROTEIN YPHA-RELATED"/>
    <property type="match status" value="1"/>
</dbReference>
<dbReference type="Proteomes" id="UP001236507">
    <property type="component" value="Unassembled WGS sequence"/>
</dbReference>
<accession>A0ABT6YDJ7</accession>
<feature type="transmembrane region" description="Helical" evidence="7">
    <location>
        <begin position="97"/>
        <end position="115"/>
    </location>
</feature>
<evidence type="ECO:0000256" key="6">
    <source>
        <dbReference type="ARBA" id="ARBA00023136"/>
    </source>
</evidence>
<evidence type="ECO:0000313" key="9">
    <source>
        <dbReference type="Proteomes" id="UP001236507"/>
    </source>
</evidence>
<dbReference type="InterPro" id="IPR032808">
    <property type="entry name" value="DoxX"/>
</dbReference>
<keyword evidence="3" id="KW-1003">Cell membrane</keyword>
<evidence type="ECO:0000256" key="1">
    <source>
        <dbReference type="ARBA" id="ARBA00004651"/>
    </source>
</evidence>
<evidence type="ECO:0000256" key="7">
    <source>
        <dbReference type="SAM" id="Phobius"/>
    </source>
</evidence>
<evidence type="ECO:0000256" key="3">
    <source>
        <dbReference type="ARBA" id="ARBA00022475"/>
    </source>
</evidence>
<keyword evidence="4 7" id="KW-0812">Transmembrane</keyword>
<evidence type="ECO:0000313" key="8">
    <source>
        <dbReference type="EMBL" id="MDI9861662.1"/>
    </source>
</evidence>
<sequence>MKSEPFNQWLSNLFLVGNLQQKSWDILLLIYRVALGTELFLVHGLKKLGITTGVVEQIPNPFGLPSWLNDGAILTANLVCPIFVILGLFTRFSTIPIWCVTLMGYLVVHAGDSLLVKDTPFMYSLSFIFLTFAGAGNYSLDYFLFSKSHYDE</sequence>
<comment type="caution">
    <text evidence="8">The sequence shown here is derived from an EMBL/GenBank/DDBJ whole genome shotgun (WGS) entry which is preliminary data.</text>
</comment>
<evidence type="ECO:0000256" key="4">
    <source>
        <dbReference type="ARBA" id="ARBA00022692"/>
    </source>
</evidence>
<name>A0ABT6YDJ7_9BACT</name>
<evidence type="ECO:0000256" key="5">
    <source>
        <dbReference type="ARBA" id="ARBA00022989"/>
    </source>
</evidence>
<keyword evidence="6 7" id="KW-0472">Membrane</keyword>
<dbReference type="RefSeq" id="WP_283346029.1">
    <property type="nucleotide sequence ID" value="NZ_JASHIF010000021.1"/>
</dbReference>
<organism evidence="8 9">
    <name type="scientific">Flectobacillus roseus</name>
    <dbReference type="NCBI Taxonomy" id="502259"/>
    <lineage>
        <taxon>Bacteria</taxon>
        <taxon>Pseudomonadati</taxon>
        <taxon>Bacteroidota</taxon>
        <taxon>Cytophagia</taxon>
        <taxon>Cytophagales</taxon>
        <taxon>Flectobacillaceae</taxon>
        <taxon>Flectobacillus</taxon>
    </lineage>
</organism>
<dbReference type="EMBL" id="JASHIF010000021">
    <property type="protein sequence ID" value="MDI9861662.1"/>
    <property type="molecule type" value="Genomic_DNA"/>
</dbReference>
<reference evidence="8 9" key="1">
    <citation type="submission" date="2023-05" db="EMBL/GenBank/DDBJ databases">
        <title>Novel species of genus Flectobacillus isolated from stream in China.</title>
        <authorList>
            <person name="Lu H."/>
        </authorList>
    </citation>
    <scope>NUCLEOTIDE SEQUENCE [LARGE SCALE GENOMIC DNA]</scope>
    <source>
        <strain evidence="8 9">KCTC 42575</strain>
    </source>
</reference>
<dbReference type="InterPro" id="IPR051907">
    <property type="entry name" value="DoxX-like_oxidoreductase"/>
</dbReference>
<comment type="similarity">
    <text evidence="2">Belongs to the DoxX family.</text>
</comment>
<proteinExistence type="inferred from homology"/>
<feature type="transmembrane region" description="Helical" evidence="7">
    <location>
        <begin position="121"/>
        <end position="140"/>
    </location>
</feature>
<comment type="subcellular location">
    <subcellularLocation>
        <location evidence="1">Cell membrane</location>
        <topology evidence="1">Multi-pass membrane protein</topology>
    </subcellularLocation>
</comment>
<keyword evidence="5 7" id="KW-1133">Transmembrane helix</keyword>
<evidence type="ECO:0000256" key="2">
    <source>
        <dbReference type="ARBA" id="ARBA00006679"/>
    </source>
</evidence>
<gene>
    <name evidence="8" type="ORF">QM524_20750</name>
</gene>
<keyword evidence="9" id="KW-1185">Reference proteome</keyword>
<dbReference type="Pfam" id="PF07681">
    <property type="entry name" value="DoxX"/>
    <property type="match status" value="1"/>
</dbReference>
<feature type="transmembrane region" description="Helical" evidence="7">
    <location>
        <begin position="71"/>
        <end position="90"/>
    </location>
</feature>
<dbReference type="PANTHER" id="PTHR33452">
    <property type="entry name" value="OXIDOREDUCTASE CATD-RELATED"/>
    <property type="match status" value="1"/>
</dbReference>